<dbReference type="InterPro" id="IPR052701">
    <property type="entry name" value="GAG_Ulvan_Degrading_Sulfatases"/>
</dbReference>
<feature type="domain" description="Sulfatase N-terminal" evidence="3">
    <location>
        <begin position="38"/>
        <end position="306"/>
    </location>
</feature>
<evidence type="ECO:0000256" key="1">
    <source>
        <dbReference type="SAM" id="MobiDB-lite"/>
    </source>
</evidence>
<dbReference type="PANTHER" id="PTHR43751">
    <property type="entry name" value="SULFATASE"/>
    <property type="match status" value="1"/>
</dbReference>
<dbReference type="InterPro" id="IPR017850">
    <property type="entry name" value="Alkaline_phosphatase_core_sf"/>
</dbReference>
<dbReference type="RefSeq" id="WP_081997167.1">
    <property type="nucleotide sequence ID" value="NZ_CP009122.1"/>
</dbReference>
<feature type="signal peptide" evidence="2">
    <location>
        <begin position="1"/>
        <end position="28"/>
    </location>
</feature>
<evidence type="ECO:0000259" key="3">
    <source>
        <dbReference type="Pfam" id="PF00884"/>
    </source>
</evidence>
<dbReference type="SUPFAM" id="SSF53649">
    <property type="entry name" value="Alkaline phosphatase-like"/>
    <property type="match status" value="1"/>
</dbReference>
<dbReference type="InterPro" id="IPR000917">
    <property type="entry name" value="Sulfatase_N"/>
</dbReference>
<dbReference type="HOGENOM" id="CLU_006332_7_3_5"/>
<accession>A0A0A7PHB1</accession>
<dbReference type="PANTHER" id="PTHR43751:SF1">
    <property type="entry name" value="SULFATASE ATSG-RELATED"/>
    <property type="match status" value="1"/>
</dbReference>
<feature type="chain" id="PRO_5002031819" evidence="2">
    <location>
        <begin position="29"/>
        <end position="473"/>
    </location>
</feature>
<evidence type="ECO:0000313" key="5">
    <source>
        <dbReference type="Proteomes" id="UP000030907"/>
    </source>
</evidence>
<keyword evidence="2" id="KW-0732">Signal</keyword>
<dbReference type="Pfam" id="PF00884">
    <property type="entry name" value="Sulfatase"/>
    <property type="match status" value="1"/>
</dbReference>
<gene>
    <name evidence="4" type="ORF">SKP52_01925</name>
</gene>
<name>A0A0A7PHB1_9SPHN</name>
<evidence type="ECO:0000256" key="2">
    <source>
        <dbReference type="SAM" id="SignalP"/>
    </source>
</evidence>
<dbReference type="OrthoDB" id="9803751at2"/>
<feature type="compositionally biased region" description="Basic and acidic residues" evidence="1">
    <location>
        <begin position="462"/>
        <end position="473"/>
    </location>
</feature>
<keyword evidence="5" id="KW-1185">Reference proteome</keyword>
<reference evidence="4 5" key="1">
    <citation type="journal article" date="2015" name="Int. J. Syst. Evol. Microbiol.">
        <title>Description of Sphingopyxis fribergensis sp. nov. - a soil bacterium with the ability to degrade styrene and phenylacetic acid.</title>
        <authorList>
            <person name="Oelschlagel M."/>
            <person name="Ruckert C."/>
            <person name="Kalinowski J."/>
            <person name="Schmidt G."/>
            <person name="Schlomann M."/>
            <person name="Tischler D."/>
        </authorList>
    </citation>
    <scope>NUCLEOTIDE SEQUENCE [LARGE SCALE GENOMIC DNA]</scope>
    <source>
        <strain evidence="4 5">Kp5.2</strain>
    </source>
</reference>
<dbReference type="Gene3D" id="3.40.720.10">
    <property type="entry name" value="Alkaline Phosphatase, subunit A"/>
    <property type="match status" value="1"/>
</dbReference>
<evidence type="ECO:0000313" key="4">
    <source>
        <dbReference type="EMBL" id="AJA07322.1"/>
    </source>
</evidence>
<dbReference type="KEGG" id="sphk:SKP52_01925"/>
<organism evidence="4 5">
    <name type="scientific">Sphingopyxis fribergensis</name>
    <dbReference type="NCBI Taxonomy" id="1515612"/>
    <lineage>
        <taxon>Bacteria</taxon>
        <taxon>Pseudomonadati</taxon>
        <taxon>Pseudomonadota</taxon>
        <taxon>Alphaproteobacteria</taxon>
        <taxon>Sphingomonadales</taxon>
        <taxon>Sphingomonadaceae</taxon>
        <taxon>Sphingopyxis</taxon>
    </lineage>
</organism>
<proteinExistence type="predicted"/>
<dbReference type="STRING" id="1515612.SKP52_01925"/>
<dbReference type="CDD" id="cd16027">
    <property type="entry name" value="SGSH"/>
    <property type="match status" value="1"/>
</dbReference>
<dbReference type="AlphaFoldDB" id="A0A0A7PHB1"/>
<feature type="region of interest" description="Disordered" evidence="1">
    <location>
        <begin position="450"/>
        <end position="473"/>
    </location>
</feature>
<protein>
    <submittedName>
        <fullName evidence="4">Arylsulfatase A family protein</fullName>
    </submittedName>
</protein>
<dbReference type="EMBL" id="CP009122">
    <property type="protein sequence ID" value="AJA07322.1"/>
    <property type="molecule type" value="Genomic_DNA"/>
</dbReference>
<dbReference type="Proteomes" id="UP000030907">
    <property type="component" value="Chromosome"/>
</dbReference>
<sequence length="473" mass="52208">MSQSIRRGLTLASAVLAMAVASATPGHARDAETAPRKPNIVIFLADDLSYADVPNGGDANVRTPALQRLTSEGMTFDRAFVASPACAPSRAALLTGMMPARNGAEANHDRANAAIRKLPSYLQEQGYQVVAFGKVAHYQHTGTYGFDYYANDTFHDHKGIPAAAEWLKERKDKRPLALFVGSNWPHVPWPRTTEGYDPAAMKLPPKTVDTPITRDARARFYAAVTRMDQDLASTMDAVDAVLGKDTFVLYSTDHGTQWPFGKWNLYDTGTRVPMVVRWNGHVKAGTRTDAMVSWVDVLPTLVQLAGGKAPEGIDGISFSSLFGVGTGAAGRKEIFTTHNNDGRVNVYPMRSIRTDRWKYIENLHPDWTYTTHIDLKVMRTDSGAYFPSWRDAAEKDPAAKAIVDSYYTRPAEELYDLQADPDEQVNLAGDRRYAKELAGLRTRLAAWRKAQGDTGKVPVQPRFERGPMEGEGD</sequence>